<comment type="caution">
    <text evidence="10">Lacks conserved residue(s) required for the propagation of feature annotation.</text>
</comment>
<dbReference type="EMBL" id="CP021121">
    <property type="protein sequence ID" value="ARQ67742.1"/>
    <property type="molecule type" value="Genomic_DNA"/>
</dbReference>
<evidence type="ECO:0000256" key="7">
    <source>
        <dbReference type="ARBA" id="ARBA00022777"/>
    </source>
</evidence>
<keyword evidence="4 10" id="KW-0808">Transferase</keyword>
<keyword evidence="7 10" id="KW-0418">Kinase</keyword>
<dbReference type="EC" id="2.7.4.9" evidence="2 10"/>
<reference evidence="13 14" key="1">
    <citation type="submission" date="2017-05" db="EMBL/GenBank/DDBJ databases">
        <title>Complete genome sequence of Streptomyces sp. SCSIO 03032 revealed the diverse biosynthetic pathways for its bioactive secondary metabolites.</title>
        <authorList>
            <person name="Ma L."/>
            <person name="Zhu Y."/>
            <person name="Zhang W."/>
            <person name="Zhang G."/>
            <person name="Tian X."/>
            <person name="Zhang S."/>
            <person name="Zhang C."/>
        </authorList>
    </citation>
    <scope>NUCLEOTIDE SEQUENCE [LARGE SCALE GENOMIC DNA]</scope>
    <source>
        <strain evidence="13 14">SCSIO 03032</strain>
    </source>
</reference>
<dbReference type="GO" id="GO:0004798">
    <property type="term" value="F:dTMP kinase activity"/>
    <property type="evidence" value="ECO:0007669"/>
    <property type="project" value="UniProtKB-UniRule"/>
</dbReference>
<dbReference type="KEGG" id="smao:CAG99_01865"/>
<feature type="region of interest" description="Disordered" evidence="11">
    <location>
        <begin position="1"/>
        <end position="25"/>
    </location>
</feature>
<dbReference type="PANTHER" id="PTHR10344:SF4">
    <property type="entry name" value="UMP-CMP KINASE 2, MITOCHONDRIAL"/>
    <property type="match status" value="1"/>
</dbReference>
<comment type="function">
    <text evidence="10">Phosphorylation of dTMP to form dTDP in both de novo and salvage pathways of dTTP synthesis.</text>
</comment>
<sequence>MPGRSRLGWEAHRLPGRGGLSRLPGRAASAAGDRRVNDKGLFVTVDGPGGVGKSTLVAATVAQLVDDQFPVFATREPTDTPLGNLARHGTETYRGMAMACLIAADRYQHLSTEIRPALMAGAVVVCDRYIASSLVLQRMDDITPHTIWELNRFADHPDLAVILTADPQVITDRLAGRGDLHSRYERLPDSSRIEHELYQEAATSLTSRGIHTRVLDATTAAPEALARTIAAEVAALRQGHP</sequence>
<evidence type="ECO:0000256" key="10">
    <source>
        <dbReference type="HAMAP-Rule" id="MF_00165"/>
    </source>
</evidence>
<evidence type="ECO:0000256" key="6">
    <source>
        <dbReference type="ARBA" id="ARBA00022741"/>
    </source>
</evidence>
<protein>
    <recommendedName>
        <fullName evidence="3 10">Thymidylate kinase</fullName>
        <ecNumber evidence="2 10">2.7.4.9</ecNumber>
    </recommendedName>
    <alternativeName>
        <fullName evidence="10">dTMP kinase</fullName>
    </alternativeName>
</protein>
<dbReference type="OrthoDB" id="4549048at2"/>
<evidence type="ECO:0000256" key="9">
    <source>
        <dbReference type="ARBA" id="ARBA00048743"/>
    </source>
</evidence>
<gene>
    <name evidence="10" type="primary">tmk</name>
    <name evidence="13" type="ORF">CAG99_01865</name>
</gene>
<dbReference type="GO" id="GO:0005524">
    <property type="term" value="F:ATP binding"/>
    <property type="evidence" value="ECO:0007669"/>
    <property type="project" value="UniProtKB-UniRule"/>
</dbReference>
<evidence type="ECO:0000313" key="13">
    <source>
        <dbReference type="EMBL" id="ARQ67742.1"/>
    </source>
</evidence>
<evidence type="ECO:0000256" key="1">
    <source>
        <dbReference type="ARBA" id="ARBA00009776"/>
    </source>
</evidence>
<dbReference type="PANTHER" id="PTHR10344">
    <property type="entry name" value="THYMIDYLATE KINASE"/>
    <property type="match status" value="1"/>
</dbReference>
<dbReference type="GO" id="GO:0006227">
    <property type="term" value="P:dUDP biosynthetic process"/>
    <property type="evidence" value="ECO:0007669"/>
    <property type="project" value="TreeGrafter"/>
</dbReference>
<evidence type="ECO:0000256" key="8">
    <source>
        <dbReference type="ARBA" id="ARBA00022840"/>
    </source>
</evidence>
<keyword evidence="8 10" id="KW-0067">ATP-binding</keyword>
<dbReference type="Proteomes" id="UP000194218">
    <property type="component" value="Chromosome"/>
</dbReference>
<dbReference type="InterPro" id="IPR027417">
    <property type="entry name" value="P-loop_NTPase"/>
</dbReference>
<dbReference type="Pfam" id="PF02223">
    <property type="entry name" value="Thymidylate_kin"/>
    <property type="match status" value="1"/>
</dbReference>
<keyword evidence="6 10" id="KW-0547">Nucleotide-binding</keyword>
<dbReference type="HAMAP" id="MF_00165">
    <property type="entry name" value="Thymidylate_kinase"/>
    <property type="match status" value="1"/>
</dbReference>
<dbReference type="InterPro" id="IPR039430">
    <property type="entry name" value="Thymidylate_kin-like_dom"/>
</dbReference>
<dbReference type="GO" id="GO:0006233">
    <property type="term" value="P:dTDP biosynthetic process"/>
    <property type="evidence" value="ECO:0007669"/>
    <property type="project" value="InterPro"/>
</dbReference>
<evidence type="ECO:0000259" key="12">
    <source>
        <dbReference type="Pfam" id="PF02223"/>
    </source>
</evidence>
<dbReference type="CDD" id="cd01672">
    <property type="entry name" value="TMPK"/>
    <property type="match status" value="1"/>
</dbReference>
<evidence type="ECO:0000313" key="14">
    <source>
        <dbReference type="Proteomes" id="UP000194218"/>
    </source>
</evidence>
<dbReference type="Gene3D" id="3.40.50.300">
    <property type="entry name" value="P-loop containing nucleotide triphosphate hydrolases"/>
    <property type="match status" value="1"/>
</dbReference>
<name>A0A1W7CSP1_9ACTN</name>
<evidence type="ECO:0000256" key="4">
    <source>
        <dbReference type="ARBA" id="ARBA00022679"/>
    </source>
</evidence>
<feature type="domain" description="Thymidylate kinase-like" evidence="12">
    <location>
        <begin position="45"/>
        <end position="203"/>
    </location>
</feature>
<dbReference type="GO" id="GO:0005829">
    <property type="term" value="C:cytosol"/>
    <property type="evidence" value="ECO:0007669"/>
    <property type="project" value="TreeGrafter"/>
</dbReference>
<comment type="catalytic activity">
    <reaction evidence="9 10">
        <text>dTMP + ATP = dTDP + ADP</text>
        <dbReference type="Rhea" id="RHEA:13517"/>
        <dbReference type="ChEBI" id="CHEBI:30616"/>
        <dbReference type="ChEBI" id="CHEBI:58369"/>
        <dbReference type="ChEBI" id="CHEBI:63528"/>
        <dbReference type="ChEBI" id="CHEBI:456216"/>
        <dbReference type="EC" id="2.7.4.9"/>
    </reaction>
</comment>
<organism evidence="13 14">
    <name type="scientific">Streptomyces marincola</name>
    <dbReference type="NCBI Taxonomy" id="2878388"/>
    <lineage>
        <taxon>Bacteria</taxon>
        <taxon>Bacillati</taxon>
        <taxon>Actinomycetota</taxon>
        <taxon>Actinomycetes</taxon>
        <taxon>Kitasatosporales</taxon>
        <taxon>Streptomycetaceae</taxon>
        <taxon>Streptomyces</taxon>
    </lineage>
</organism>
<dbReference type="InterPro" id="IPR018094">
    <property type="entry name" value="Thymidylate_kinase"/>
</dbReference>
<evidence type="ECO:0000256" key="11">
    <source>
        <dbReference type="SAM" id="MobiDB-lite"/>
    </source>
</evidence>
<dbReference type="GO" id="GO:0006235">
    <property type="term" value="P:dTTP biosynthetic process"/>
    <property type="evidence" value="ECO:0007669"/>
    <property type="project" value="UniProtKB-UniRule"/>
</dbReference>
<evidence type="ECO:0000256" key="3">
    <source>
        <dbReference type="ARBA" id="ARBA00017144"/>
    </source>
</evidence>
<evidence type="ECO:0000256" key="2">
    <source>
        <dbReference type="ARBA" id="ARBA00012980"/>
    </source>
</evidence>
<accession>A0A1W7CSP1</accession>
<comment type="similarity">
    <text evidence="1 10">Belongs to the thymidylate kinase family.</text>
</comment>
<keyword evidence="14" id="KW-1185">Reference proteome</keyword>
<dbReference type="NCBIfam" id="TIGR00041">
    <property type="entry name" value="DTMP_kinase"/>
    <property type="match status" value="1"/>
</dbReference>
<keyword evidence="5 10" id="KW-0545">Nucleotide biosynthesis</keyword>
<dbReference type="SUPFAM" id="SSF52540">
    <property type="entry name" value="P-loop containing nucleoside triphosphate hydrolases"/>
    <property type="match status" value="1"/>
</dbReference>
<proteinExistence type="inferred from homology"/>
<dbReference type="AlphaFoldDB" id="A0A1W7CSP1"/>
<evidence type="ECO:0000256" key="5">
    <source>
        <dbReference type="ARBA" id="ARBA00022727"/>
    </source>
</evidence>